<dbReference type="Pfam" id="PF20720">
    <property type="entry name" value="nSTAND3"/>
    <property type="match status" value="1"/>
</dbReference>
<feature type="repeat" description="ANK" evidence="3">
    <location>
        <begin position="1117"/>
        <end position="1149"/>
    </location>
</feature>
<feature type="non-terminal residue" evidence="7">
    <location>
        <position position="1347"/>
    </location>
</feature>
<dbReference type="Pfam" id="PF13637">
    <property type="entry name" value="Ank_4"/>
    <property type="match status" value="1"/>
</dbReference>
<dbReference type="PROSITE" id="PS50088">
    <property type="entry name" value="ANK_REPEAT"/>
    <property type="match status" value="7"/>
</dbReference>
<dbReference type="InterPro" id="IPR027417">
    <property type="entry name" value="P-loop_NTPase"/>
</dbReference>
<feature type="domain" description="DZIP3-like HEPN" evidence="5">
    <location>
        <begin position="44"/>
        <end position="178"/>
    </location>
</feature>
<evidence type="ECO:0008006" key="9">
    <source>
        <dbReference type="Google" id="ProtNLM"/>
    </source>
</evidence>
<feature type="repeat" description="ANK" evidence="3">
    <location>
        <begin position="970"/>
        <end position="1003"/>
    </location>
</feature>
<evidence type="ECO:0000256" key="3">
    <source>
        <dbReference type="PROSITE-ProRule" id="PRU00023"/>
    </source>
</evidence>
<dbReference type="Pfam" id="PF12796">
    <property type="entry name" value="Ank_2"/>
    <property type="match status" value="5"/>
</dbReference>
<comment type="caution">
    <text evidence="7">The sequence shown here is derived from an EMBL/GenBank/DDBJ whole genome shotgun (WGS) entry which is preliminary data.</text>
</comment>
<dbReference type="PROSITE" id="PS50297">
    <property type="entry name" value="ANK_REP_REGION"/>
    <property type="match status" value="5"/>
</dbReference>
<feature type="repeat" description="ANK" evidence="3">
    <location>
        <begin position="1047"/>
        <end position="1079"/>
    </location>
</feature>
<dbReference type="Gene3D" id="3.40.50.300">
    <property type="entry name" value="P-loop containing nucleotide triphosphate hydrolases"/>
    <property type="match status" value="1"/>
</dbReference>
<protein>
    <recommendedName>
        <fullName evidence="9">DZIP3-like HEPN domain-containing protein</fullName>
    </recommendedName>
</protein>
<feature type="repeat" description="ANK" evidence="3">
    <location>
        <begin position="1249"/>
        <end position="1281"/>
    </location>
</feature>
<evidence type="ECO:0000313" key="7">
    <source>
        <dbReference type="EMBL" id="VDI13344.1"/>
    </source>
</evidence>
<dbReference type="Gene3D" id="1.25.40.20">
    <property type="entry name" value="Ankyrin repeat-containing domain"/>
    <property type="match status" value="4"/>
</dbReference>
<dbReference type="EMBL" id="UYJE01002748">
    <property type="protein sequence ID" value="VDI13344.1"/>
    <property type="molecule type" value="Genomic_DNA"/>
</dbReference>
<reference evidence="7" key="1">
    <citation type="submission" date="2018-11" db="EMBL/GenBank/DDBJ databases">
        <authorList>
            <person name="Alioto T."/>
            <person name="Alioto T."/>
        </authorList>
    </citation>
    <scope>NUCLEOTIDE SEQUENCE</scope>
</reference>
<dbReference type="PANTHER" id="PTHR24198:SF165">
    <property type="entry name" value="ANKYRIN REPEAT-CONTAINING PROTEIN-RELATED"/>
    <property type="match status" value="1"/>
</dbReference>
<gene>
    <name evidence="7" type="ORF">MGAL_10B064375</name>
</gene>
<dbReference type="SUPFAM" id="SSF52540">
    <property type="entry name" value="P-loop containing nucleoside triphosphate hydrolases"/>
    <property type="match status" value="1"/>
</dbReference>
<dbReference type="SMART" id="SM00248">
    <property type="entry name" value="ANK"/>
    <property type="match status" value="17"/>
</dbReference>
<dbReference type="Pfam" id="PF18738">
    <property type="entry name" value="HEPN_DZIP3"/>
    <property type="match status" value="1"/>
</dbReference>
<feature type="domain" description="Novel STAND NTPase 3" evidence="6">
    <location>
        <begin position="227"/>
        <end position="274"/>
    </location>
</feature>
<dbReference type="OrthoDB" id="6084201at2759"/>
<evidence type="ECO:0000313" key="8">
    <source>
        <dbReference type="Proteomes" id="UP000596742"/>
    </source>
</evidence>
<evidence type="ECO:0000259" key="5">
    <source>
        <dbReference type="Pfam" id="PF18738"/>
    </source>
</evidence>
<evidence type="ECO:0000256" key="2">
    <source>
        <dbReference type="ARBA" id="ARBA00023043"/>
    </source>
</evidence>
<feature type="repeat" description="ANK" evidence="3">
    <location>
        <begin position="798"/>
        <end position="819"/>
    </location>
</feature>
<dbReference type="Pfam" id="PF00023">
    <property type="entry name" value="Ank"/>
    <property type="match status" value="2"/>
</dbReference>
<sequence length="1347" mass="154727">IHERIRSMSKTNEETANFARINRLLQRAATPAVRHEFDKQFHPSVLKPTLNQSRISLEKLRKQRVINHYQWTLLFPNNCAPSSLDFDLTLMICLLKNLIEKYESDAFPAETDKSEAASLLRLKHYRNTIVHSKGFTLSGKDFKKYWEHITDAICNLGGENYRETCMQLKCSPLDDNEKDLQLEIKRISKSIREPDKEEYIYWIEDTDRYFPNSAAIKEITEAFDKCKHHFVVVSGKPGTGKTALARYVALQLNKNNDFSIVPANNPNIIKNHLELRFQTNITTHKLKIKKMPAVTDHRGKKKQDMKNEPATKKKHNKQEKHVKVLALDESHGIQTNHTKTIFVIDDFLGRYTVNKRVTNAWKQLFYEHYFCPSNETDSIYILVTCREEFRKLDQFKSLKTLYQFSEYNVSSELRETIDQKLDIASCHMNPETTQLLFAELDIQKVDRFYTLCLLYSQLHQSTENIIFFTDPNSVLEQEFEEIRTLSEPCYIGLALVTIFDGKLSKPLFDKNLEKLVKEVSVECKLFQKNIKLSQIQQEFDKVVGRYIIDETTAYSLVHPELYDILLNYFIKKTPVSLIAFGSNDFLQTQVKLEGFAKDPNLAKNYAELYFNRLIKDIKHKEFENAFRNMQVANSKYETELIQHVNKSDGVLTILASSCLPLILTVENDFSELLDLILKKRDTLSLSREIVVTRQDDFNVIDYDDRELLKLELSNNDKEIILMFACLCGSVSVVKLLLHLEYDINYQNSMQKAPIHLACLRGREVVVKVLLGIQSTAKDDDGSHKSLETDCDIDIQDVNGLTALHMACRNCHSHVVNLLLHKWKCSLGDANEQSRISLFSDKLSVTDNQGRNALHLAFVNGSEVIIKMLFQAISLANTTDPGQHTDESHEKMPICNLINTQDKYGKTFLFTACENDNKNCVEFLLKYGCCNINLYNDRNETPVFRVCQYDNTGLVDILVKYKADVNIRDITGRTPLHVSIENKNENMVKSILNNKNCKVNAKNHEDDDSYMSYSALHFAIFRKNINIVKILLNAECNDKCDINLTHLDLKTPLMTAVSTGSTDIAELLIKSNCDLNRYDSNGRKAFHIACENNYNGDIIALFLKRKEDFDVNDVDSVLYRTGLHHAVTGNNIKGVKLLMKTKININMQDKYLETAIHHAYRCSKFEIVRELLKNQECDINLLDNTGRSLLHIACTNNDISMVRTLLRKNCAINARDELDRTPLHMTMSSNYMDIFTILVKKGDLNVKNLNGQTLLHIACREQHMGAVKLILQNTCDVNIQDNSGKTALHIAAEGDDPSIVRELLKIKCKLDLCDTSGKKARYYARENCNKEIDKTFMQCMGDTGDENK</sequence>
<keyword evidence="2 3" id="KW-0040">ANK repeat</keyword>
<feature type="repeat" description="ANK" evidence="3">
    <location>
        <begin position="1184"/>
        <end position="1216"/>
    </location>
</feature>
<dbReference type="PANTHER" id="PTHR24198">
    <property type="entry name" value="ANKYRIN REPEAT AND PROTEIN KINASE DOMAIN-CONTAINING PROTEIN"/>
    <property type="match status" value="1"/>
</dbReference>
<dbReference type="InterPro" id="IPR002110">
    <property type="entry name" value="Ankyrin_rpt"/>
</dbReference>
<keyword evidence="1" id="KW-0677">Repeat</keyword>
<feature type="repeat" description="ANK" evidence="3">
    <location>
        <begin position="1282"/>
        <end position="1314"/>
    </location>
</feature>
<keyword evidence="8" id="KW-1185">Reference proteome</keyword>
<organism evidence="7 8">
    <name type="scientific">Mytilus galloprovincialis</name>
    <name type="common">Mediterranean mussel</name>
    <dbReference type="NCBI Taxonomy" id="29158"/>
    <lineage>
        <taxon>Eukaryota</taxon>
        <taxon>Metazoa</taxon>
        <taxon>Spiralia</taxon>
        <taxon>Lophotrochozoa</taxon>
        <taxon>Mollusca</taxon>
        <taxon>Bivalvia</taxon>
        <taxon>Autobranchia</taxon>
        <taxon>Pteriomorphia</taxon>
        <taxon>Mytilida</taxon>
        <taxon>Mytiloidea</taxon>
        <taxon>Mytilidae</taxon>
        <taxon>Mytilinae</taxon>
        <taxon>Mytilus</taxon>
    </lineage>
</organism>
<evidence type="ECO:0000256" key="4">
    <source>
        <dbReference type="SAM" id="MobiDB-lite"/>
    </source>
</evidence>
<dbReference type="InterPro" id="IPR049050">
    <property type="entry name" value="nSTAND3"/>
</dbReference>
<dbReference type="SUPFAM" id="SSF48403">
    <property type="entry name" value="Ankyrin repeat"/>
    <property type="match status" value="3"/>
</dbReference>
<name>A0A8B6D3J1_MYTGA</name>
<dbReference type="InterPro" id="IPR036770">
    <property type="entry name" value="Ankyrin_rpt-contain_sf"/>
</dbReference>
<proteinExistence type="predicted"/>
<accession>A0A8B6D3J1</accession>
<evidence type="ECO:0000256" key="1">
    <source>
        <dbReference type="ARBA" id="ARBA00022737"/>
    </source>
</evidence>
<feature type="compositionally biased region" description="Basic and acidic residues" evidence="4">
    <location>
        <begin position="302"/>
        <end position="311"/>
    </location>
</feature>
<dbReference type="Proteomes" id="UP000596742">
    <property type="component" value="Unassembled WGS sequence"/>
</dbReference>
<feature type="region of interest" description="Disordered" evidence="4">
    <location>
        <begin position="292"/>
        <end position="319"/>
    </location>
</feature>
<evidence type="ECO:0000259" key="6">
    <source>
        <dbReference type="Pfam" id="PF20720"/>
    </source>
</evidence>
<dbReference type="InterPro" id="IPR041249">
    <property type="entry name" value="HEPN_DZIP3"/>
</dbReference>